<comment type="caution">
    <text evidence="11">The sequence shown here is derived from an EMBL/GenBank/DDBJ whole genome shotgun (WGS) entry which is preliminary data.</text>
</comment>
<dbReference type="Pfam" id="PF00002">
    <property type="entry name" value="7tm_2"/>
    <property type="match status" value="1"/>
</dbReference>
<dbReference type="GO" id="GO:0005886">
    <property type="term" value="C:plasma membrane"/>
    <property type="evidence" value="ECO:0007669"/>
    <property type="project" value="UniProtKB-SubCell"/>
</dbReference>
<comment type="subcellular location">
    <subcellularLocation>
        <location evidence="1">Cell membrane</location>
        <topology evidence="1">Multi-pass membrane protein</topology>
    </subcellularLocation>
</comment>
<dbReference type="InterPro" id="IPR001879">
    <property type="entry name" value="GPCR_2_extracellular_dom"/>
</dbReference>
<dbReference type="GO" id="GO:0007188">
    <property type="term" value="P:adenylate cyclase-modulating G protein-coupled receptor signaling pathway"/>
    <property type="evidence" value="ECO:0007669"/>
    <property type="project" value="TreeGrafter"/>
</dbReference>
<organism evidence="11 12">
    <name type="scientific">Fasciola hepatica</name>
    <name type="common">Liver fluke</name>
    <dbReference type="NCBI Taxonomy" id="6192"/>
    <lineage>
        <taxon>Eukaryota</taxon>
        <taxon>Metazoa</taxon>
        <taxon>Spiralia</taxon>
        <taxon>Lophotrochozoa</taxon>
        <taxon>Platyhelminthes</taxon>
        <taxon>Trematoda</taxon>
        <taxon>Digenea</taxon>
        <taxon>Plagiorchiida</taxon>
        <taxon>Echinostomata</taxon>
        <taxon>Echinostomatoidea</taxon>
        <taxon>Fasciolidae</taxon>
        <taxon>Fasciola</taxon>
    </lineage>
</organism>
<sequence>MSNITQLVFPDSLSSHGNGSLAPEIQRMWCEDLYKHTEAALKLMTSDTNNSFCLADHDGALCWPPALSGTITELPCPQMFNEQVYETGGNATRKCMDTGDWSATTNYSQCLTESALSEIDLSVVLRIIFISGYSLSFGSLCAALVILRHFRSLKCVRNTIHANLFAALLLRLIAWVLMYSYSELVTFSKTSRFDVILIIVSSKLHLHF</sequence>
<keyword evidence="4 9" id="KW-0812">Transmembrane</keyword>
<comment type="similarity">
    <text evidence="2">Belongs to the G-protein coupled receptor 2 family.</text>
</comment>
<dbReference type="InterPro" id="IPR050332">
    <property type="entry name" value="GPCR_2"/>
</dbReference>
<dbReference type="PANTHER" id="PTHR45620">
    <property type="entry name" value="PDF RECEPTOR-LIKE PROTEIN-RELATED"/>
    <property type="match status" value="1"/>
</dbReference>
<evidence type="ECO:0000313" key="12">
    <source>
        <dbReference type="Proteomes" id="UP000230066"/>
    </source>
</evidence>
<dbReference type="Pfam" id="PF02793">
    <property type="entry name" value="HRM"/>
    <property type="match status" value="1"/>
</dbReference>
<dbReference type="InterPro" id="IPR000832">
    <property type="entry name" value="GPCR_2_secretin-like"/>
</dbReference>
<evidence type="ECO:0000256" key="8">
    <source>
        <dbReference type="ARBA" id="ARBA00023157"/>
    </source>
</evidence>
<gene>
    <name evidence="11" type="ORF">D915_003469</name>
</gene>
<evidence type="ECO:0000256" key="6">
    <source>
        <dbReference type="ARBA" id="ARBA00022989"/>
    </source>
</evidence>
<dbReference type="SMART" id="SM00008">
    <property type="entry name" value="HormR"/>
    <property type="match status" value="1"/>
</dbReference>
<name>A0A4E0S0G4_FASHE</name>
<dbReference type="EMBL" id="JXXN02001096">
    <property type="protein sequence ID" value="THD25542.1"/>
    <property type="molecule type" value="Genomic_DNA"/>
</dbReference>
<evidence type="ECO:0000256" key="1">
    <source>
        <dbReference type="ARBA" id="ARBA00004651"/>
    </source>
</evidence>
<evidence type="ECO:0000259" key="10">
    <source>
        <dbReference type="PROSITE" id="PS50227"/>
    </source>
</evidence>
<accession>A0A4E0S0G4</accession>
<dbReference type="Gene3D" id="4.10.1240.10">
    <property type="entry name" value="GPCR, family 2, extracellular hormone receptor domain"/>
    <property type="match status" value="1"/>
</dbReference>
<evidence type="ECO:0000256" key="4">
    <source>
        <dbReference type="ARBA" id="ARBA00022692"/>
    </source>
</evidence>
<dbReference type="GO" id="GO:0008528">
    <property type="term" value="F:G protein-coupled peptide receptor activity"/>
    <property type="evidence" value="ECO:0007669"/>
    <property type="project" value="TreeGrafter"/>
</dbReference>
<keyword evidence="7 9" id="KW-0472">Membrane</keyword>
<dbReference type="PROSITE" id="PS50227">
    <property type="entry name" value="G_PROTEIN_RECEP_F2_3"/>
    <property type="match status" value="1"/>
</dbReference>
<reference evidence="11" key="1">
    <citation type="submission" date="2019-03" db="EMBL/GenBank/DDBJ databases">
        <title>Improved annotation for the trematode Fasciola hepatica.</title>
        <authorList>
            <person name="Choi Y.-J."/>
            <person name="Martin J."/>
            <person name="Mitreva M."/>
        </authorList>
    </citation>
    <scope>NUCLEOTIDE SEQUENCE [LARGE SCALE GENOMIC DNA]</scope>
</reference>
<dbReference type="InterPro" id="IPR036445">
    <property type="entry name" value="GPCR_2_extracell_dom_sf"/>
</dbReference>
<dbReference type="Proteomes" id="UP000230066">
    <property type="component" value="Unassembled WGS sequence"/>
</dbReference>
<dbReference type="SUPFAM" id="SSF111418">
    <property type="entry name" value="Hormone receptor domain"/>
    <property type="match status" value="1"/>
</dbReference>
<dbReference type="Gene3D" id="1.20.1070.10">
    <property type="entry name" value="Rhodopsin 7-helix transmembrane proteins"/>
    <property type="match status" value="1"/>
</dbReference>
<evidence type="ECO:0000256" key="5">
    <source>
        <dbReference type="ARBA" id="ARBA00022729"/>
    </source>
</evidence>
<evidence type="ECO:0000256" key="3">
    <source>
        <dbReference type="ARBA" id="ARBA00022475"/>
    </source>
</evidence>
<keyword evidence="8" id="KW-1015">Disulfide bond</keyword>
<keyword evidence="6 9" id="KW-1133">Transmembrane helix</keyword>
<feature type="transmembrane region" description="Helical" evidence="9">
    <location>
        <begin position="123"/>
        <end position="147"/>
    </location>
</feature>
<evidence type="ECO:0000256" key="2">
    <source>
        <dbReference type="ARBA" id="ARBA00005314"/>
    </source>
</evidence>
<evidence type="ECO:0000313" key="11">
    <source>
        <dbReference type="EMBL" id="THD25542.1"/>
    </source>
</evidence>
<feature type="domain" description="G-protein coupled receptors family 2 profile 1" evidence="10">
    <location>
        <begin position="29"/>
        <end position="114"/>
    </location>
</feature>
<protein>
    <recommendedName>
        <fullName evidence="10">G-protein coupled receptors family 2 profile 1 domain-containing protein</fullName>
    </recommendedName>
</protein>
<keyword evidence="5" id="KW-0732">Signal</keyword>
<evidence type="ECO:0000256" key="9">
    <source>
        <dbReference type="SAM" id="Phobius"/>
    </source>
</evidence>
<proteinExistence type="inferred from homology"/>
<dbReference type="AlphaFoldDB" id="A0A4E0S0G4"/>
<dbReference type="PRINTS" id="PR00249">
    <property type="entry name" value="GPCRSECRETIN"/>
</dbReference>
<keyword evidence="3" id="KW-1003">Cell membrane</keyword>
<dbReference type="InterPro" id="IPR003051">
    <property type="entry name" value="GPCR_2_CRF_rcpt"/>
</dbReference>
<keyword evidence="12" id="KW-1185">Reference proteome</keyword>
<evidence type="ECO:0000256" key="7">
    <source>
        <dbReference type="ARBA" id="ARBA00023136"/>
    </source>
</evidence>
<dbReference type="PRINTS" id="PR01279">
    <property type="entry name" value="CRFRECEPTOR"/>
</dbReference>
<feature type="transmembrane region" description="Helical" evidence="9">
    <location>
        <begin position="159"/>
        <end position="181"/>
    </location>
</feature>